<dbReference type="PROSITE" id="PS00132">
    <property type="entry name" value="CARBOXYPEPT_ZN_1"/>
    <property type="match status" value="1"/>
</dbReference>
<keyword evidence="8 17" id="KW-0732">Signal</keyword>
<dbReference type="InterPro" id="IPR000834">
    <property type="entry name" value="Peptidase_M14"/>
</dbReference>
<comment type="function">
    <text evidence="12">Inactive carboxypeptidase that may play a role in cell wall organization and biogenesis.</text>
</comment>
<dbReference type="GO" id="GO:0071555">
    <property type="term" value="P:cell wall organization"/>
    <property type="evidence" value="ECO:0007669"/>
    <property type="project" value="UniProtKB-KW"/>
</dbReference>
<dbReference type="PANTHER" id="PTHR11705:SF147">
    <property type="entry name" value="INACTIVE METALLOCARBOXYPEPTIDASE ECM14"/>
    <property type="match status" value="1"/>
</dbReference>
<evidence type="ECO:0000256" key="2">
    <source>
        <dbReference type="ARBA" id="ARBA00004116"/>
    </source>
</evidence>
<evidence type="ECO:0000256" key="5">
    <source>
        <dbReference type="ARBA" id="ARBA00022525"/>
    </source>
</evidence>
<dbReference type="InterPro" id="IPR057246">
    <property type="entry name" value="CARBOXYPEPT_ZN_1"/>
</dbReference>
<dbReference type="SMART" id="SM00631">
    <property type="entry name" value="Zn_pept"/>
    <property type="match status" value="1"/>
</dbReference>
<feature type="signal peptide" evidence="17">
    <location>
        <begin position="1"/>
        <end position="18"/>
    </location>
</feature>
<keyword evidence="6" id="KW-0926">Vacuole</keyword>
<gene>
    <name evidence="19" type="ORF">K431DRAFT_284683</name>
</gene>
<evidence type="ECO:0000259" key="18">
    <source>
        <dbReference type="PROSITE" id="PS52035"/>
    </source>
</evidence>
<evidence type="ECO:0000256" key="10">
    <source>
        <dbReference type="ARBA" id="ARBA00023157"/>
    </source>
</evidence>
<comment type="similarity">
    <text evidence="4 15">Belongs to the peptidase M14 family.</text>
</comment>
<dbReference type="Gene3D" id="3.40.630.10">
    <property type="entry name" value="Zn peptidases"/>
    <property type="match status" value="1"/>
</dbReference>
<evidence type="ECO:0000256" key="3">
    <source>
        <dbReference type="ARBA" id="ARBA00004613"/>
    </source>
</evidence>
<evidence type="ECO:0000256" key="8">
    <source>
        <dbReference type="ARBA" id="ARBA00022729"/>
    </source>
</evidence>
<feature type="domain" description="Peptidase M14" evidence="18">
    <location>
        <begin position="188"/>
        <end position="510"/>
    </location>
</feature>
<protein>
    <recommendedName>
        <fullName evidence="13">Inactive metallocarboxypeptidase ECM14</fullName>
    </recommendedName>
    <alternativeName>
        <fullName evidence="14">Inactive metallocarboxypeptidase ecm14</fullName>
    </alternativeName>
</protein>
<evidence type="ECO:0000256" key="11">
    <source>
        <dbReference type="ARBA" id="ARBA00023316"/>
    </source>
</evidence>
<sequence length="571" mass="64096">MHRALLALPTLLASFSSAFPYLGTEAQIPAGIETTPSEEWHSLPSGAQCLLEQLEKKTLPTGDALLDKYADKLLVRIRSSSRHADSLLKQSADILELDVWEATSSWLDILLEERDLCFLSDMIKDDDRKYTVLMSGRDLARAVDDQYPHRDLGSQERVKDTKTSQELRPRSQGTGVSARQENNMFFNDYQPLSVIEPWMRLLSSLFNTHVRMVTIGKSFEGRPISAFKVGVHPTNDDTPQVRKTILVSGGSHAREWVGVSTVNYIAYSFITGYGKNQMITKLLESFDFIFIPTINPDGYEHTWTTDRLWRKNRQPTSSKYCHGIDLDRSFGFQWGSSPSGSPCSESYGGSQAFEATESKAYADWALNEVQNSNVSFVGFLELHSYSESILYPYSYSCTAMPPGLENLQELAYRLERAIRISGGHAYGILPACEGNTLASKDTATGTDENPWSEENGGSALDFFYHELKIPYAYQIKLRDRGTYGFLLPKNNIVPTGKETLDAVIEMARFLNTLYGPESEPDVKLEKPKYGSTDTHIESESRETAQLADETKRAPKVKLDLAHNHEKGKLDL</sequence>
<comment type="cofactor">
    <cofactor evidence="1">
        <name>Zn(2+)</name>
        <dbReference type="ChEBI" id="CHEBI:29105"/>
    </cofactor>
</comment>
<keyword evidence="20" id="KW-1185">Reference proteome</keyword>
<comment type="caution">
    <text evidence="15">Lacks conserved residue(s) required for the propagation of feature annotation.</text>
</comment>
<keyword evidence="5" id="KW-0964">Secreted</keyword>
<proteinExistence type="inferred from homology"/>
<evidence type="ECO:0000256" key="9">
    <source>
        <dbReference type="ARBA" id="ARBA00022833"/>
    </source>
</evidence>
<evidence type="ECO:0000256" key="17">
    <source>
        <dbReference type="SAM" id="SignalP"/>
    </source>
</evidence>
<organism evidence="19 20">
    <name type="scientific">Polychaeton citri CBS 116435</name>
    <dbReference type="NCBI Taxonomy" id="1314669"/>
    <lineage>
        <taxon>Eukaryota</taxon>
        <taxon>Fungi</taxon>
        <taxon>Dikarya</taxon>
        <taxon>Ascomycota</taxon>
        <taxon>Pezizomycotina</taxon>
        <taxon>Dothideomycetes</taxon>
        <taxon>Dothideomycetidae</taxon>
        <taxon>Capnodiales</taxon>
        <taxon>Capnodiaceae</taxon>
        <taxon>Polychaeton</taxon>
    </lineage>
</organism>
<evidence type="ECO:0000256" key="4">
    <source>
        <dbReference type="ARBA" id="ARBA00005988"/>
    </source>
</evidence>
<comment type="subcellular location">
    <subcellularLocation>
        <location evidence="3">Secreted</location>
    </subcellularLocation>
    <subcellularLocation>
        <location evidence="2">Vacuole</location>
    </subcellularLocation>
</comment>
<dbReference type="PRINTS" id="PR00765">
    <property type="entry name" value="CRBOXYPTASEA"/>
</dbReference>
<feature type="compositionally biased region" description="Basic and acidic residues" evidence="16">
    <location>
        <begin position="520"/>
        <end position="571"/>
    </location>
</feature>
<reference evidence="19" key="1">
    <citation type="journal article" date="2020" name="Stud. Mycol.">
        <title>101 Dothideomycetes genomes: a test case for predicting lifestyles and emergence of pathogens.</title>
        <authorList>
            <person name="Haridas S."/>
            <person name="Albert R."/>
            <person name="Binder M."/>
            <person name="Bloem J."/>
            <person name="Labutti K."/>
            <person name="Salamov A."/>
            <person name="Andreopoulos B."/>
            <person name="Baker S."/>
            <person name="Barry K."/>
            <person name="Bills G."/>
            <person name="Bluhm B."/>
            <person name="Cannon C."/>
            <person name="Castanera R."/>
            <person name="Culley D."/>
            <person name="Daum C."/>
            <person name="Ezra D."/>
            <person name="Gonzalez J."/>
            <person name="Henrissat B."/>
            <person name="Kuo A."/>
            <person name="Liang C."/>
            <person name="Lipzen A."/>
            <person name="Lutzoni F."/>
            <person name="Magnuson J."/>
            <person name="Mondo S."/>
            <person name="Nolan M."/>
            <person name="Ohm R."/>
            <person name="Pangilinan J."/>
            <person name="Park H.-J."/>
            <person name="Ramirez L."/>
            <person name="Alfaro M."/>
            <person name="Sun H."/>
            <person name="Tritt A."/>
            <person name="Yoshinaga Y."/>
            <person name="Zwiers L.-H."/>
            <person name="Turgeon B."/>
            <person name="Goodwin S."/>
            <person name="Spatafora J."/>
            <person name="Crous P."/>
            <person name="Grigoriev I."/>
        </authorList>
    </citation>
    <scope>NUCLEOTIDE SEQUENCE</scope>
    <source>
        <strain evidence="19">CBS 116435</strain>
    </source>
</reference>
<name>A0A9P4QBR8_9PEZI</name>
<evidence type="ECO:0000256" key="13">
    <source>
        <dbReference type="ARBA" id="ARBA00026187"/>
    </source>
</evidence>
<evidence type="ECO:0000313" key="19">
    <source>
        <dbReference type="EMBL" id="KAF2721762.1"/>
    </source>
</evidence>
<feature type="region of interest" description="Disordered" evidence="16">
    <location>
        <begin position="150"/>
        <end position="175"/>
    </location>
</feature>
<evidence type="ECO:0000256" key="1">
    <source>
        <dbReference type="ARBA" id="ARBA00001947"/>
    </source>
</evidence>
<evidence type="ECO:0000256" key="12">
    <source>
        <dbReference type="ARBA" id="ARBA00025210"/>
    </source>
</evidence>
<evidence type="ECO:0000256" key="6">
    <source>
        <dbReference type="ARBA" id="ARBA00022554"/>
    </source>
</evidence>
<dbReference type="PROSITE" id="PS52035">
    <property type="entry name" value="PEPTIDASE_M14"/>
    <property type="match status" value="1"/>
</dbReference>
<evidence type="ECO:0000256" key="16">
    <source>
        <dbReference type="SAM" id="MobiDB-lite"/>
    </source>
</evidence>
<dbReference type="FunFam" id="3.40.630.10:FF:000060">
    <property type="entry name" value="Putative metallocarboxypeptidase ecm14"/>
    <property type="match status" value="1"/>
</dbReference>
<keyword evidence="10" id="KW-1015">Disulfide bond</keyword>
<dbReference type="GO" id="GO:0005773">
    <property type="term" value="C:vacuole"/>
    <property type="evidence" value="ECO:0007669"/>
    <property type="project" value="UniProtKB-SubCell"/>
</dbReference>
<evidence type="ECO:0000313" key="20">
    <source>
        <dbReference type="Proteomes" id="UP000799441"/>
    </source>
</evidence>
<dbReference type="GO" id="GO:0006508">
    <property type="term" value="P:proteolysis"/>
    <property type="evidence" value="ECO:0007669"/>
    <property type="project" value="InterPro"/>
</dbReference>
<dbReference type="SUPFAM" id="SSF53187">
    <property type="entry name" value="Zn-dependent exopeptidases"/>
    <property type="match status" value="1"/>
</dbReference>
<accession>A0A9P4QBR8</accession>
<feature type="compositionally biased region" description="Basic and acidic residues" evidence="16">
    <location>
        <begin position="150"/>
        <end position="169"/>
    </location>
</feature>
<comment type="caution">
    <text evidence="19">The sequence shown here is derived from an EMBL/GenBank/DDBJ whole genome shotgun (WGS) entry which is preliminary data.</text>
</comment>
<dbReference type="GO" id="GO:0008270">
    <property type="term" value="F:zinc ion binding"/>
    <property type="evidence" value="ECO:0007669"/>
    <property type="project" value="InterPro"/>
</dbReference>
<evidence type="ECO:0000256" key="15">
    <source>
        <dbReference type="PROSITE-ProRule" id="PRU01379"/>
    </source>
</evidence>
<feature type="chain" id="PRO_5040330569" description="Inactive metallocarboxypeptidase ECM14" evidence="17">
    <location>
        <begin position="19"/>
        <end position="571"/>
    </location>
</feature>
<keyword evidence="7" id="KW-0479">Metal-binding</keyword>
<keyword evidence="11" id="KW-0961">Cell wall biogenesis/degradation</keyword>
<dbReference type="AlphaFoldDB" id="A0A9P4QBR8"/>
<feature type="region of interest" description="Disordered" evidence="16">
    <location>
        <begin position="519"/>
        <end position="571"/>
    </location>
</feature>
<dbReference type="Proteomes" id="UP000799441">
    <property type="component" value="Unassembled WGS sequence"/>
</dbReference>
<dbReference type="GO" id="GO:0005576">
    <property type="term" value="C:extracellular region"/>
    <property type="evidence" value="ECO:0007669"/>
    <property type="project" value="UniProtKB-SubCell"/>
</dbReference>
<dbReference type="OrthoDB" id="3626597at2759"/>
<dbReference type="PANTHER" id="PTHR11705">
    <property type="entry name" value="PROTEASE FAMILY M14 CARBOXYPEPTIDASE A,B"/>
    <property type="match status" value="1"/>
</dbReference>
<evidence type="ECO:0000256" key="7">
    <source>
        <dbReference type="ARBA" id="ARBA00022723"/>
    </source>
</evidence>
<dbReference type="GO" id="GO:0004181">
    <property type="term" value="F:metallocarboxypeptidase activity"/>
    <property type="evidence" value="ECO:0007669"/>
    <property type="project" value="InterPro"/>
</dbReference>
<dbReference type="EMBL" id="MU003788">
    <property type="protein sequence ID" value="KAF2721762.1"/>
    <property type="molecule type" value="Genomic_DNA"/>
</dbReference>
<dbReference type="CDD" id="cd03860">
    <property type="entry name" value="M14_CP_A-B_like"/>
    <property type="match status" value="1"/>
</dbReference>
<evidence type="ECO:0000256" key="14">
    <source>
        <dbReference type="ARBA" id="ARBA00026213"/>
    </source>
</evidence>
<keyword evidence="9" id="KW-0862">Zinc</keyword>
<dbReference type="Pfam" id="PF00246">
    <property type="entry name" value="Peptidase_M14"/>
    <property type="match status" value="1"/>
</dbReference>